<dbReference type="GO" id="GO:0005886">
    <property type="term" value="C:plasma membrane"/>
    <property type="evidence" value="ECO:0007669"/>
    <property type="project" value="TreeGrafter"/>
</dbReference>
<name>I3YCK2_THIV6</name>
<feature type="domain" description="Multidrug resistance protein MdtA-like beta-barrel" evidence="6">
    <location>
        <begin position="211"/>
        <end position="301"/>
    </location>
</feature>
<dbReference type="GO" id="GO:0022857">
    <property type="term" value="F:transmembrane transporter activity"/>
    <property type="evidence" value="ECO:0007669"/>
    <property type="project" value="InterPro"/>
</dbReference>
<dbReference type="OrthoDB" id="9800613at2"/>
<dbReference type="Gene3D" id="2.40.420.20">
    <property type="match status" value="1"/>
</dbReference>
<dbReference type="RefSeq" id="WP_014779154.1">
    <property type="nucleotide sequence ID" value="NC_018012.1"/>
</dbReference>
<dbReference type="GO" id="GO:0046677">
    <property type="term" value="P:response to antibiotic"/>
    <property type="evidence" value="ECO:0007669"/>
    <property type="project" value="TreeGrafter"/>
</dbReference>
<dbReference type="Gene3D" id="2.40.50.100">
    <property type="match status" value="1"/>
</dbReference>
<dbReference type="eggNOG" id="COG0845">
    <property type="taxonomic scope" value="Bacteria"/>
</dbReference>
<evidence type="ECO:0000259" key="5">
    <source>
        <dbReference type="Pfam" id="PF25917"/>
    </source>
</evidence>
<dbReference type="InterPro" id="IPR058626">
    <property type="entry name" value="MdtA-like_b-barrel"/>
</dbReference>
<dbReference type="InterPro" id="IPR058624">
    <property type="entry name" value="MdtA-like_HH"/>
</dbReference>
<feature type="domain" description="Multidrug resistance protein MdtA-like C-terminal permuted SH3" evidence="7">
    <location>
        <begin position="306"/>
        <end position="366"/>
    </location>
</feature>
<dbReference type="AlphaFoldDB" id="I3YCK2"/>
<evidence type="ECO:0000256" key="2">
    <source>
        <dbReference type="ARBA" id="ARBA00009477"/>
    </source>
</evidence>
<dbReference type="PANTHER" id="PTHR30158:SF3">
    <property type="entry name" value="MULTIDRUG EFFLUX PUMP SUBUNIT ACRA-RELATED"/>
    <property type="match status" value="1"/>
</dbReference>
<evidence type="ECO:0000313" key="8">
    <source>
        <dbReference type="EMBL" id="AFL74720.1"/>
    </source>
</evidence>
<comment type="similarity">
    <text evidence="2">Belongs to the membrane fusion protein (MFP) (TC 8.A.1) family.</text>
</comment>
<dbReference type="HOGENOM" id="CLU_018816_2_1_6"/>
<feature type="domain" description="Multidrug resistance protein MdtA-like barrel-sandwich hybrid" evidence="5">
    <location>
        <begin position="64"/>
        <end position="206"/>
    </location>
</feature>
<dbReference type="Gene3D" id="1.10.287.470">
    <property type="entry name" value="Helix hairpin bin"/>
    <property type="match status" value="1"/>
</dbReference>
<organism evidence="8 9">
    <name type="scientific">Thiocystis violascens (strain ATCC 17096 / DSM 198 / 6111)</name>
    <name type="common">Chromatium violascens</name>
    <dbReference type="NCBI Taxonomy" id="765911"/>
    <lineage>
        <taxon>Bacteria</taxon>
        <taxon>Pseudomonadati</taxon>
        <taxon>Pseudomonadota</taxon>
        <taxon>Gammaproteobacteria</taxon>
        <taxon>Chromatiales</taxon>
        <taxon>Chromatiaceae</taxon>
        <taxon>Thiocystis</taxon>
    </lineage>
</organism>
<dbReference type="Pfam" id="PF25967">
    <property type="entry name" value="RND-MFP_C"/>
    <property type="match status" value="1"/>
</dbReference>
<evidence type="ECO:0000259" key="4">
    <source>
        <dbReference type="Pfam" id="PF25876"/>
    </source>
</evidence>
<feature type="compositionally biased region" description="Pro residues" evidence="3">
    <location>
        <begin position="387"/>
        <end position="397"/>
    </location>
</feature>
<dbReference type="EMBL" id="CP003154">
    <property type="protein sequence ID" value="AFL74720.1"/>
    <property type="molecule type" value="Genomic_DNA"/>
</dbReference>
<proteinExistence type="inferred from homology"/>
<reference evidence="8 9" key="1">
    <citation type="submission" date="2012-06" db="EMBL/GenBank/DDBJ databases">
        <title>Complete sequence of Thiocystis violascens DSM 198.</title>
        <authorList>
            <consortium name="US DOE Joint Genome Institute"/>
            <person name="Lucas S."/>
            <person name="Han J."/>
            <person name="Lapidus A."/>
            <person name="Cheng J.-F."/>
            <person name="Goodwin L."/>
            <person name="Pitluck S."/>
            <person name="Peters L."/>
            <person name="Ovchinnikova G."/>
            <person name="Teshima H."/>
            <person name="Detter J.C."/>
            <person name="Han C."/>
            <person name="Tapia R."/>
            <person name="Land M."/>
            <person name="Hauser L."/>
            <person name="Kyrpides N."/>
            <person name="Ivanova N."/>
            <person name="Pagani I."/>
            <person name="Vogl K."/>
            <person name="Liu Z."/>
            <person name="Frigaard N.-U."/>
            <person name="Bryant D."/>
            <person name="Woyke T."/>
        </authorList>
    </citation>
    <scope>NUCLEOTIDE SEQUENCE [LARGE SCALE GENOMIC DNA]</scope>
    <source>
        <strain evidence="9">ATCC 17096 / DSM 198 / 6111</strain>
    </source>
</reference>
<dbReference type="InterPro" id="IPR058625">
    <property type="entry name" value="MdtA-like_BSH"/>
</dbReference>
<sequence length="397" mass="41217">MRSMLFRLAALAACATLLVGCDKPSGPAAGPGAQMPTPEVSVVIAHAQSAPLTRELVGRLAATRTAQVRARVAGIVLDRTYTEGTDVKQGQILFQIDPAQLKAKLNAEEAALAKAEADAVNAALTAQRYTELREKKTISQQDVDTAQAAERTTAAAVQQARANVESARLDLSYATVRAPIAGRAGRALVTEGALVGQGEATLLTTVEQIDPIYVNFSQSVQELTELQREAAGAQGTKTPAAKAKVEVLLPGGTAYPETGAVDFSDLAVDPGTGAVSLRATVPNPHRVLLPGMFVTLRLTTGQLEHAFLLPHAALSRDAKGASVMVLEADGKVALRRVETHGMTRTDWIMTGDLADGDQVIVAGLQKVKPGAIAKLAPVETPAKTPSGSPPGPAGAKG</sequence>
<dbReference type="InterPro" id="IPR006143">
    <property type="entry name" value="RND_pump_MFP"/>
</dbReference>
<comment type="subcellular location">
    <subcellularLocation>
        <location evidence="1">Cell inner membrane</location>
        <topology evidence="1">Lipid-anchor</topology>
    </subcellularLocation>
</comment>
<keyword evidence="9" id="KW-1185">Reference proteome</keyword>
<dbReference type="PROSITE" id="PS51257">
    <property type="entry name" value="PROKAR_LIPOPROTEIN"/>
    <property type="match status" value="1"/>
</dbReference>
<dbReference type="Pfam" id="PF25876">
    <property type="entry name" value="HH_MFP_RND"/>
    <property type="match status" value="1"/>
</dbReference>
<dbReference type="NCBIfam" id="TIGR01730">
    <property type="entry name" value="RND_mfp"/>
    <property type="match status" value="1"/>
</dbReference>
<dbReference type="PANTHER" id="PTHR30158">
    <property type="entry name" value="ACRA/E-RELATED COMPONENT OF DRUG EFFLUX TRANSPORTER"/>
    <property type="match status" value="1"/>
</dbReference>
<dbReference type="Pfam" id="PF25944">
    <property type="entry name" value="Beta-barrel_RND"/>
    <property type="match status" value="1"/>
</dbReference>
<dbReference type="InterPro" id="IPR058627">
    <property type="entry name" value="MdtA-like_C"/>
</dbReference>
<gene>
    <name evidence="8" type="ordered locus">Thivi_2802</name>
</gene>
<dbReference type="Gene3D" id="2.40.30.170">
    <property type="match status" value="1"/>
</dbReference>
<feature type="region of interest" description="Disordered" evidence="3">
    <location>
        <begin position="377"/>
        <end position="397"/>
    </location>
</feature>
<protein>
    <submittedName>
        <fullName evidence="8">RND family efflux transporter, MFP subunit</fullName>
    </submittedName>
</protein>
<dbReference type="STRING" id="765911.Thivi_2802"/>
<dbReference type="KEGG" id="tvi:Thivi_2802"/>
<dbReference type="GO" id="GO:0030313">
    <property type="term" value="C:cell envelope"/>
    <property type="evidence" value="ECO:0007669"/>
    <property type="project" value="UniProtKB-SubCell"/>
</dbReference>
<evidence type="ECO:0000256" key="1">
    <source>
        <dbReference type="ARBA" id="ARBA00004519"/>
    </source>
</evidence>
<dbReference type="SUPFAM" id="SSF111369">
    <property type="entry name" value="HlyD-like secretion proteins"/>
    <property type="match status" value="1"/>
</dbReference>
<evidence type="ECO:0000259" key="7">
    <source>
        <dbReference type="Pfam" id="PF25967"/>
    </source>
</evidence>
<feature type="domain" description="Multidrug resistance protein MdtA-like alpha-helical hairpin" evidence="4">
    <location>
        <begin position="106"/>
        <end position="174"/>
    </location>
</feature>
<dbReference type="Proteomes" id="UP000006062">
    <property type="component" value="Chromosome"/>
</dbReference>
<evidence type="ECO:0000256" key="3">
    <source>
        <dbReference type="SAM" id="MobiDB-lite"/>
    </source>
</evidence>
<dbReference type="Pfam" id="PF25917">
    <property type="entry name" value="BSH_RND"/>
    <property type="match status" value="1"/>
</dbReference>
<evidence type="ECO:0000259" key="6">
    <source>
        <dbReference type="Pfam" id="PF25944"/>
    </source>
</evidence>
<accession>I3YCK2</accession>
<evidence type="ECO:0000313" key="9">
    <source>
        <dbReference type="Proteomes" id="UP000006062"/>
    </source>
</evidence>